<organism evidence="2 3">
    <name type="scientific">Methylorubrum rhodinum</name>
    <dbReference type="NCBI Taxonomy" id="29428"/>
    <lineage>
        <taxon>Bacteria</taxon>
        <taxon>Pseudomonadati</taxon>
        <taxon>Pseudomonadota</taxon>
        <taxon>Alphaproteobacteria</taxon>
        <taxon>Hyphomicrobiales</taxon>
        <taxon>Methylobacteriaceae</taxon>
        <taxon>Methylorubrum</taxon>
    </lineage>
</organism>
<evidence type="ECO:0000256" key="1">
    <source>
        <dbReference type="SAM" id="MobiDB-lite"/>
    </source>
</evidence>
<feature type="compositionally biased region" description="Pro residues" evidence="1">
    <location>
        <begin position="10"/>
        <end position="23"/>
    </location>
</feature>
<name>A0A840ZMQ4_9HYPH</name>
<gene>
    <name evidence="2" type="ORF">HNR00_003068</name>
</gene>
<proteinExistence type="predicted"/>
<reference evidence="2 3" key="1">
    <citation type="submission" date="2020-08" db="EMBL/GenBank/DDBJ databases">
        <title>Genomic Encyclopedia of Type Strains, Phase IV (KMG-IV): sequencing the most valuable type-strain genomes for metagenomic binning, comparative biology and taxonomic classification.</title>
        <authorList>
            <person name="Goeker M."/>
        </authorList>
    </citation>
    <scope>NUCLEOTIDE SEQUENCE [LARGE SCALE GENOMIC DNA]</scope>
    <source>
        <strain evidence="2 3">DSM 2163</strain>
    </source>
</reference>
<sequence length="154" mass="17123">MTHLSLVPESPAPATPQAVAPPPRGFPYPTSEFYVHGLRLAPSRLYPDRIPAPPGGRAHITEDPRDLAIEQAVLVATERLARGRALVDELGQPVGRFDIERFAGMRASGLASLQARLRPHLRRDHPWTAQAQDLVERLAVEEAYWWGLAGRRRT</sequence>
<evidence type="ECO:0000313" key="3">
    <source>
        <dbReference type="Proteomes" id="UP000583454"/>
    </source>
</evidence>
<comment type="caution">
    <text evidence="2">The sequence shown here is derived from an EMBL/GenBank/DDBJ whole genome shotgun (WGS) entry which is preliminary data.</text>
</comment>
<dbReference type="EMBL" id="JACHOP010000013">
    <property type="protein sequence ID" value="MBB5758348.1"/>
    <property type="molecule type" value="Genomic_DNA"/>
</dbReference>
<evidence type="ECO:0000313" key="2">
    <source>
        <dbReference type="EMBL" id="MBB5758348.1"/>
    </source>
</evidence>
<accession>A0A840ZMQ4</accession>
<keyword evidence="3" id="KW-1185">Reference proteome</keyword>
<protein>
    <submittedName>
        <fullName evidence="2">Uncharacterized protein</fullName>
    </submittedName>
</protein>
<dbReference type="RefSeq" id="WP_183570702.1">
    <property type="nucleotide sequence ID" value="NZ_JACHOP010000013.1"/>
</dbReference>
<feature type="region of interest" description="Disordered" evidence="1">
    <location>
        <begin position="1"/>
        <end position="23"/>
    </location>
</feature>
<dbReference type="Proteomes" id="UP000583454">
    <property type="component" value="Unassembled WGS sequence"/>
</dbReference>
<dbReference type="AlphaFoldDB" id="A0A840ZMQ4"/>